<proteinExistence type="predicted"/>
<evidence type="ECO:0000313" key="2">
    <source>
        <dbReference type="EMBL" id="TBU54277.1"/>
    </source>
</evidence>
<dbReference type="Proteomes" id="UP000292082">
    <property type="component" value="Unassembled WGS sequence"/>
</dbReference>
<accession>A0A4Q9PJJ9</accession>
<feature type="compositionally biased region" description="Pro residues" evidence="1">
    <location>
        <begin position="68"/>
        <end position="78"/>
    </location>
</feature>
<feature type="region of interest" description="Disordered" evidence="1">
    <location>
        <begin position="38"/>
        <end position="109"/>
    </location>
</feature>
<evidence type="ECO:0000256" key="1">
    <source>
        <dbReference type="SAM" id="MobiDB-lite"/>
    </source>
</evidence>
<keyword evidence="3" id="KW-1185">Reference proteome</keyword>
<dbReference type="AlphaFoldDB" id="A0A4Q9PJJ9"/>
<reference evidence="2 3" key="1">
    <citation type="submission" date="2019-01" db="EMBL/GenBank/DDBJ databases">
        <title>Draft genome sequences of three monokaryotic isolates of the white-rot basidiomycete fungus Dichomitus squalens.</title>
        <authorList>
            <consortium name="DOE Joint Genome Institute"/>
            <person name="Lopez S.C."/>
            <person name="Andreopoulos B."/>
            <person name="Pangilinan J."/>
            <person name="Lipzen A."/>
            <person name="Riley R."/>
            <person name="Ahrendt S."/>
            <person name="Ng V."/>
            <person name="Barry K."/>
            <person name="Daum C."/>
            <person name="Grigoriev I.V."/>
            <person name="Hilden K.S."/>
            <person name="Makela M.R."/>
            <person name="de Vries R.P."/>
        </authorList>
    </citation>
    <scope>NUCLEOTIDE SEQUENCE [LARGE SCALE GENOMIC DNA]</scope>
    <source>
        <strain evidence="2 3">CBS 464.89</strain>
    </source>
</reference>
<sequence length="388" mass="43272">MSGFEYIEDFEVAGALGRCKVCNPPGQGQWARLANLRDHERNKTHQQNRSRKLRVARDVSSASDDHPPSPVPTRPPENVPRNTVFPSHDWLPVSFEDDPVEDGSRTGDVDEREKKIRLAMENALAGRLSFTAGEPDSLPGGGGDSELSMEDVLAGAGLLRAALYPADEAEETPDALNAESESTGGDWDDMGDGRKDPNDLSEHFFGAHKGTRESYFPYPNKAMMKTDILFSSPELRFSRAQKEAILAWGRALGAKDVPSLYKLEKFQAEALEAYGNPTKRVQTSSGHVFYQNSLHHHVATQYAHPEVRQHIKAYPVFNHGRVSEAFHSTKWLVDAPPDLATPMVRIGHQDFYVNELTYCEGDVWCIPLRFFEFEGNGMWAKDLGNDSD</sequence>
<evidence type="ECO:0000313" key="3">
    <source>
        <dbReference type="Proteomes" id="UP000292082"/>
    </source>
</evidence>
<dbReference type="STRING" id="114155.A0A4Q9PJJ9"/>
<name>A0A4Q9PJJ9_9APHY</name>
<dbReference type="EMBL" id="ML145193">
    <property type="protein sequence ID" value="TBU54277.1"/>
    <property type="molecule type" value="Genomic_DNA"/>
</dbReference>
<feature type="region of interest" description="Disordered" evidence="1">
    <location>
        <begin position="168"/>
        <end position="196"/>
    </location>
</feature>
<organism evidence="2 3">
    <name type="scientific">Dichomitus squalens</name>
    <dbReference type="NCBI Taxonomy" id="114155"/>
    <lineage>
        <taxon>Eukaryota</taxon>
        <taxon>Fungi</taxon>
        <taxon>Dikarya</taxon>
        <taxon>Basidiomycota</taxon>
        <taxon>Agaricomycotina</taxon>
        <taxon>Agaricomycetes</taxon>
        <taxon>Polyporales</taxon>
        <taxon>Polyporaceae</taxon>
        <taxon>Dichomitus</taxon>
    </lineage>
</organism>
<protein>
    <submittedName>
        <fullName evidence="2">Uncharacterized protein</fullName>
    </submittedName>
</protein>
<feature type="compositionally biased region" description="Basic residues" evidence="1">
    <location>
        <begin position="44"/>
        <end position="54"/>
    </location>
</feature>
<gene>
    <name evidence="2" type="ORF">BD310DRAFT_980510</name>
</gene>